<reference evidence="3 4" key="1">
    <citation type="submission" date="2012-05" db="EMBL/GenBank/DDBJ databases">
        <title>Recombination and specialization in a pathogen metapopulation.</title>
        <authorList>
            <person name="Gardiner A."/>
            <person name="Kemen E."/>
            <person name="Schultz-Larsen T."/>
            <person name="MacLean D."/>
            <person name="Van Oosterhout C."/>
            <person name="Jones J.D.G."/>
        </authorList>
    </citation>
    <scope>NUCLEOTIDE SEQUENCE [LARGE SCALE GENOMIC DNA]</scope>
    <source>
        <strain evidence="3 4">Ac Nc2</strain>
    </source>
</reference>
<evidence type="ECO:0000256" key="1">
    <source>
        <dbReference type="PROSITE-ProRule" id="PRU00708"/>
    </source>
</evidence>
<dbReference type="AlphaFoldDB" id="A0A024GPI5"/>
<feature type="repeat" description="PPR" evidence="1">
    <location>
        <begin position="288"/>
        <end position="322"/>
    </location>
</feature>
<dbReference type="NCBIfam" id="TIGR00756">
    <property type="entry name" value="PPR"/>
    <property type="match status" value="4"/>
</dbReference>
<dbReference type="Proteomes" id="UP000053237">
    <property type="component" value="Unassembled WGS sequence"/>
</dbReference>
<dbReference type="EMBL" id="CAIX01000244">
    <property type="protein sequence ID" value="CCI48714.1"/>
    <property type="molecule type" value="Genomic_DNA"/>
</dbReference>
<dbReference type="GO" id="GO:0005739">
    <property type="term" value="C:mitochondrion"/>
    <property type="evidence" value="ECO:0007669"/>
    <property type="project" value="TreeGrafter"/>
</dbReference>
<dbReference type="GO" id="GO:0007005">
    <property type="term" value="P:mitochondrion organization"/>
    <property type="evidence" value="ECO:0007669"/>
    <property type="project" value="TreeGrafter"/>
</dbReference>
<feature type="repeat" description="PPR" evidence="1">
    <location>
        <begin position="430"/>
        <end position="464"/>
    </location>
</feature>
<dbReference type="PANTHER" id="PTHR47934:SF6">
    <property type="entry name" value="MITOCHONDRIAL GROUP I INTRON SPLICING FACTOR CCM1-RELATED"/>
    <property type="match status" value="1"/>
</dbReference>
<dbReference type="Gene3D" id="1.25.40.10">
    <property type="entry name" value="Tetratricopeptide repeat domain"/>
    <property type="match status" value="3"/>
</dbReference>
<comment type="caution">
    <text evidence="3">The sequence shown here is derived from an EMBL/GenBank/DDBJ whole genome shotgun (WGS) entry which is preliminary data.</text>
</comment>
<evidence type="ECO:0008006" key="5">
    <source>
        <dbReference type="Google" id="ProtNLM"/>
    </source>
</evidence>
<dbReference type="PROSITE" id="PS51375">
    <property type="entry name" value="PPR"/>
    <property type="match status" value="4"/>
</dbReference>
<sequence length="797" mass="91685">MHRFHAFLSRISSQSTPYALSNRLITSSSRCDKRRGGASAFIDKNTSWKQSKRKTKEKLKKDVQPHLSKQFIAKERTATAKAQNHTQKLWESLDEDEGFQKELKEAFEYIDEEKSYIFDPGMQWSRIDDTELLTKLNTLAIDHAKQQNHLPSEKCENEPSDIAMTEDLSITVEEYNTMLKVYAARGKYADANALLLRMEQNLSPLDSERLHLFTAGSTSHKDEKRESSAADTNLDLLLKLERIPHTIAPNARSYVFYISSLAVSKQRDAAATAVRTLGRMKAYGIVPDIPVYTSVMNVCAKSNKVHWAYNIMDKMQLAGFVPTAASFTVLINASIAANDLDKAFETFHLMRTHVTEPDAFAFTTMIHGYAKHGRVERALNLMEDLLENGLVPTELTFNVLINACAKSRYYAHKAIEFYHEMQEMYDYLPDMYTYNTVLSACAMQGDVFQAEVILRQMAKHQVPYDHITYTTLLRLYGRANVRRIVGLQPRNQKPLPPLEPIRQDATEYDDETGRELSSGIRRALKDEYADDDAEEDMEDEEDRAFQQLGAKDRRELEAIREKDAEMALELQIANGNTCENFDEFDISNLPMNLTHFGRFQAQNIKKAEQLFEEMLQSENMVVSSITLNTMLNVYAEALHLRRAESFWKNRYPELNCRSDHYTFRVLMQMYVRARKTEIAETLLWEKIEPRVAEGDIQADGIVYGLLVDHHARFNRIRKALVVLEAADAKGLSVPEKYLKKIRRVTEKMGVFTELIPEDPKIEMKIGSRSQLTKKRKVRAQVLAYNRQKGKKYLLPQR</sequence>
<feature type="region of interest" description="Disordered" evidence="2">
    <location>
        <begin position="491"/>
        <end position="517"/>
    </location>
</feature>
<dbReference type="OrthoDB" id="47432at2759"/>
<dbReference type="InterPro" id="IPR002885">
    <property type="entry name" value="PPR_rpt"/>
</dbReference>
<organism evidence="3 4">
    <name type="scientific">Albugo candida</name>
    <dbReference type="NCBI Taxonomy" id="65357"/>
    <lineage>
        <taxon>Eukaryota</taxon>
        <taxon>Sar</taxon>
        <taxon>Stramenopiles</taxon>
        <taxon>Oomycota</taxon>
        <taxon>Peronosporomycetes</taxon>
        <taxon>Albuginales</taxon>
        <taxon>Albuginaceae</taxon>
        <taxon>Albugo</taxon>
    </lineage>
</organism>
<dbReference type="InterPro" id="IPR051114">
    <property type="entry name" value="Mito_RNA_Proc_CCM1"/>
</dbReference>
<evidence type="ECO:0000313" key="3">
    <source>
        <dbReference type="EMBL" id="CCI48714.1"/>
    </source>
</evidence>
<gene>
    <name evidence="3" type="ORF">BN9_099130</name>
</gene>
<dbReference type="GO" id="GO:0003729">
    <property type="term" value="F:mRNA binding"/>
    <property type="evidence" value="ECO:0007669"/>
    <property type="project" value="TreeGrafter"/>
</dbReference>
<dbReference type="InParanoid" id="A0A024GPI5"/>
<dbReference type="GO" id="GO:0006396">
    <property type="term" value="P:RNA processing"/>
    <property type="evidence" value="ECO:0007669"/>
    <property type="project" value="TreeGrafter"/>
</dbReference>
<evidence type="ECO:0000256" key="2">
    <source>
        <dbReference type="SAM" id="MobiDB-lite"/>
    </source>
</evidence>
<dbReference type="Pfam" id="PF01535">
    <property type="entry name" value="PPR"/>
    <property type="match status" value="1"/>
</dbReference>
<dbReference type="STRING" id="65357.A0A024GPI5"/>
<name>A0A024GPI5_9STRA</name>
<keyword evidence="4" id="KW-1185">Reference proteome</keyword>
<evidence type="ECO:0000313" key="4">
    <source>
        <dbReference type="Proteomes" id="UP000053237"/>
    </source>
</evidence>
<dbReference type="PANTHER" id="PTHR47934">
    <property type="entry name" value="PENTATRICOPEPTIDE REPEAT-CONTAINING PROTEIN PET309, MITOCHONDRIAL"/>
    <property type="match status" value="1"/>
</dbReference>
<accession>A0A024GPI5</accession>
<feature type="repeat" description="PPR" evidence="1">
    <location>
        <begin position="393"/>
        <end position="424"/>
    </location>
</feature>
<proteinExistence type="predicted"/>
<dbReference type="InterPro" id="IPR011990">
    <property type="entry name" value="TPR-like_helical_dom_sf"/>
</dbReference>
<protein>
    <recommendedName>
        <fullName evidence="5">Pentacotripeptide-repeat region of PRORP domain-containing protein</fullName>
    </recommendedName>
</protein>
<dbReference type="Pfam" id="PF13041">
    <property type="entry name" value="PPR_2"/>
    <property type="match status" value="3"/>
</dbReference>
<feature type="repeat" description="PPR" evidence="1">
    <location>
        <begin position="358"/>
        <end position="392"/>
    </location>
</feature>